<feature type="signal peptide" evidence="5">
    <location>
        <begin position="1"/>
        <end position="21"/>
    </location>
</feature>
<gene>
    <name evidence="4" type="primary">bamD</name>
    <name evidence="7" type="ORF">DBW69_02080</name>
</gene>
<dbReference type="SUPFAM" id="SSF48452">
    <property type="entry name" value="TPR-like"/>
    <property type="match status" value="1"/>
</dbReference>
<evidence type="ECO:0000256" key="5">
    <source>
        <dbReference type="SAM" id="SignalP"/>
    </source>
</evidence>
<dbReference type="EMBL" id="QOQF01000004">
    <property type="protein sequence ID" value="RCL77973.1"/>
    <property type="molecule type" value="Genomic_DNA"/>
</dbReference>
<dbReference type="InterPro" id="IPR011990">
    <property type="entry name" value="TPR-like_helical_dom_sf"/>
</dbReference>
<dbReference type="InterPro" id="IPR039565">
    <property type="entry name" value="BamD-like"/>
</dbReference>
<dbReference type="Pfam" id="PF13525">
    <property type="entry name" value="YfiO"/>
    <property type="match status" value="1"/>
</dbReference>
<comment type="subunit">
    <text evidence="4">Part of the Bam complex.</text>
</comment>
<dbReference type="GO" id="GO:0009279">
    <property type="term" value="C:cell outer membrane"/>
    <property type="evidence" value="ECO:0007669"/>
    <property type="project" value="UniProtKB-SubCell"/>
</dbReference>
<feature type="chain" id="PRO_5017092834" description="Outer membrane protein assembly factor BamD" evidence="5">
    <location>
        <begin position="22"/>
        <end position="267"/>
    </location>
</feature>
<accession>A0A368E346</accession>
<keyword evidence="4" id="KW-0449">Lipoprotein</keyword>
<dbReference type="Gene3D" id="1.25.40.10">
    <property type="entry name" value="Tetratricopeptide repeat domain"/>
    <property type="match status" value="1"/>
</dbReference>
<evidence type="ECO:0000256" key="1">
    <source>
        <dbReference type="ARBA" id="ARBA00022729"/>
    </source>
</evidence>
<dbReference type="HAMAP" id="MF_00922">
    <property type="entry name" value="OM_assembly_BamD"/>
    <property type="match status" value="1"/>
</dbReference>
<keyword evidence="1 4" id="KW-0732">Signal</keyword>
<comment type="similarity">
    <text evidence="4">Belongs to the BamD family.</text>
</comment>
<evidence type="ECO:0000256" key="2">
    <source>
        <dbReference type="ARBA" id="ARBA00023136"/>
    </source>
</evidence>
<protein>
    <recommendedName>
        <fullName evidence="4">Outer membrane protein assembly factor BamD</fullName>
    </recommendedName>
</protein>
<sequence length="267" mass="31711">MLSRLSLLLVMLTLVACSSTIDEPEYVERSVEEIYNQAFDSLKNRNFRRAALEFDEVERQHPYSIWARRAMLMSAYSYYQQNKYSDAVLTSRRFLALHPGNKNAPYAYYLIAQCYYEQISDVSRDQKNTELAVQALRDVIRRYPETDYARDATLKLDLTYDHLAGKEMEVGRFYMKNQFYIAASKRFRNVLLKYQTTSHVEEALHRLTEIYLTLGIESEARSTAAVLGYNYPNSEWYKDSYRMLVDRDFSPEEEETSWFRKFWQSIF</sequence>
<dbReference type="GO" id="GO:0043165">
    <property type="term" value="P:Gram-negative-bacterium-type cell outer membrane assembly"/>
    <property type="evidence" value="ECO:0007669"/>
    <property type="project" value="UniProtKB-UniRule"/>
</dbReference>
<reference evidence="7 8" key="1">
    <citation type="journal article" date="2018" name="Microbiome">
        <title>Fine metagenomic profile of the Mediterranean stratified and mixed water columns revealed by assembly and recruitment.</title>
        <authorList>
            <person name="Haro-Moreno J.M."/>
            <person name="Lopez-Perez M."/>
            <person name="De La Torre J.R."/>
            <person name="Picazo A."/>
            <person name="Camacho A."/>
            <person name="Rodriguez-Valera F."/>
        </authorList>
    </citation>
    <scope>NUCLEOTIDE SEQUENCE [LARGE SCALE GENOMIC DNA]</scope>
    <source>
        <strain evidence="7">MED-G55</strain>
    </source>
</reference>
<keyword evidence="3 4" id="KW-0998">Cell outer membrane</keyword>
<keyword evidence="2 4" id="KW-0472">Membrane</keyword>
<evidence type="ECO:0000313" key="7">
    <source>
        <dbReference type="EMBL" id="RCL77973.1"/>
    </source>
</evidence>
<evidence type="ECO:0000313" key="8">
    <source>
        <dbReference type="Proteomes" id="UP000252132"/>
    </source>
</evidence>
<dbReference type="Proteomes" id="UP000252132">
    <property type="component" value="Unassembled WGS sequence"/>
</dbReference>
<comment type="subcellular location">
    <subcellularLocation>
        <location evidence="4">Cell outer membrane</location>
        <topology evidence="4">Lipid-anchor</topology>
    </subcellularLocation>
</comment>
<organism evidence="7 8">
    <name type="scientific">PS1 clade bacterium</name>
    <dbReference type="NCBI Taxonomy" id="2175152"/>
    <lineage>
        <taxon>Bacteria</taxon>
        <taxon>Pseudomonadati</taxon>
        <taxon>Pseudomonadota</taxon>
        <taxon>Alphaproteobacteria</taxon>
        <taxon>PS1 clade</taxon>
    </lineage>
</organism>
<evidence type="ECO:0000256" key="4">
    <source>
        <dbReference type="HAMAP-Rule" id="MF_00922"/>
    </source>
</evidence>
<feature type="domain" description="Outer membrane lipoprotein BamD-like" evidence="6">
    <location>
        <begin position="30"/>
        <end position="223"/>
    </location>
</feature>
<dbReference type="AlphaFoldDB" id="A0A368E346"/>
<evidence type="ECO:0000256" key="3">
    <source>
        <dbReference type="ARBA" id="ARBA00023237"/>
    </source>
</evidence>
<evidence type="ECO:0000259" key="6">
    <source>
        <dbReference type="Pfam" id="PF13525"/>
    </source>
</evidence>
<dbReference type="CDD" id="cd15830">
    <property type="entry name" value="BamD"/>
    <property type="match status" value="1"/>
</dbReference>
<dbReference type="NCBIfam" id="TIGR03302">
    <property type="entry name" value="OM_YfiO"/>
    <property type="match status" value="1"/>
</dbReference>
<comment type="function">
    <text evidence="4">Part of the outer membrane protein assembly complex, which is involved in assembly and insertion of beta-barrel proteins into the outer membrane.</text>
</comment>
<dbReference type="InterPro" id="IPR017689">
    <property type="entry name" value="BamD"/>
</dbReference>
<name>A0A368E346_9PROT</name>
<keyword evidence="4" id="KW-0564">Palmitate</keyword>
<dbReference type="PROSITE" id="PS51257">
    <property type="entry name" value="PROKAR_LIPOPROTEIN"/>
    <property type="match status" value="1"/>
</dbReference>
<comment type="caution">
    <text evidence="7">The sequence shown here is derived from an EMBL/GenBank/DDBJ whole genome shotgun (WGS) entry which is preliminary data.</text>
</comment>
<dbReference type="GO" id="GO:0051205">
    <property type="term" value="P:protein insertion into membrane"/>
    <property type="evidence" value="ECO:0007669"/>
    <property type="project" value="UniProtKB-UniRule"/>
</dbReference>
<proteinExistence type="inferred from homology"/>